<dbReference type="PANTHER" id="PTHR31945">
    <property type="entry name" value="TRANSCRIPTION FACTOR SCREAM2-RELATED"/>
    <property type="match status" value="1"/>
</dbReference>
<evidence type="ECO:0000259" key="6">
    <source>
        <dbReference type="PROSITE" id="PS50888"/>
    </source>
</evidence>
<protein>
    <recommendedName>
        <fullName evidence="6">BHLH domain-containing protein</fullName>
    </recommendedName>
</protein>
<keyword evidence="2" id="KW-0805">Transcription regulation</keyword>
<sequence>MKVLIKMLRPLVETKSWDYCIVWKFSHDPDPDPSRGIEWVGCCCSGSQGVCENVKEENHEIGLHVPYICKDTYIKHMIRTSACEKLAMVPSYLSLYHGIHGEVAVSKQPFWLSNVSIILSDSIGTQIIVPVEGGLIELFRSKHVPEDERMIETLISRLGIVVDHGLQENYSENYPSSYLYHHIPPKYQLLFPISQGLSSVFLVVETHFCLAFETYKLILLLIHHSTCILFINFVLDFWLVKDEIYLKAMHMGCICLHLLFHDISGDDKDFMTTKHKKLNESKYRSKNLVTERNRRKRINDGLYTLRALVPNISKMDKASIVGDAVEYIKDLQRNVKVLQDELKELEESDCGGGGGSGSTQSRCSRVSAQTNVQPQTLWVSKTNGNP</sequence>
<accession>A0AAP0GYF4</accession>
<dbReference type="Pfam" id="PF00010">
    <property type="entry name" value="HLH"/>
    <property type="match status" value="1"/>
</dbReference>
<evidence type="ECO:0000313" key="8">
    <source>
        <dbReference type="Proteomes" id="UP001408789"/>
    </source>
</evidence>
<dbReference type="PANTHER" id="PTHR31945:SF63">
    <property type="entry name" value="TRANSCRIPTION FACTOR BHLH90"/>
    <property type="match status" value="1"/>
</dbReference>
<reference evidence="7 8" key="1">
    <citation type="submission" date="2024-04" db="EMBL/GenBank/DDBJ databases">
        <title>The reference genome of an endangered Asteraceae, Deinandra increscens subsp. villosa, native to the Central Coast of California.</title>
        <authorList>
            <person name="Guilliams M."/>
            <person name="Hasenstab-Lehman K."/>
            <person name="Meyer R."/>
            <person name="Mcevoy S."/>
        </authorList>
    </citation>
    <scope>NUCLEOTIDE SEQUENCE [LARGE SCALE GENOMIC DNA]</scope>
    <source>
        <tissue evidence="7">Leaf</tissue>
    </source>
</reference>
<dbReference type="Proteomes" id="UP001408789">
    <property type="component" value="Unassembled WGS sequence"/>
</dbReference>
<dbReference type="GO" id="GO:0003700">
    <property type="term" value="F:DNA-binding transcription factor activity"/>
    <property type="evidence" value="ECO:0007669"/>
    <property type="project" value="TreeGrafter"/>
</dbReference>
<dbReference type="CDD" id="cd11443">
    <property type="entry name" value="bHLH_AtAMS_like"/>
    <property type="match status" value="1"/>
</dbReference>
<keyword evidence="3" id="KW-0804">Transcription</keyword>
<evidence type="ECO:0000256" key="1">
    <source>
        <dbReference type="ARBA" id="ARBA00004123"/>
    </source>
</evidence>
<evidence type="ECO:0000313" key="7">
    <source>
        <dbReference type="EMBL" id="KAK9063450.1"/>
    </source>
</evidence>
<dbReference type="InterPro" id="IPR025610">
    <property type="entry name" value="MYC/MYB_N"/>
</dbReference>
<comment type="subcellular location">
    <subcellularLocation>
        <location evidence="1">Nucleus</location>
    </subcellularLocation>
</comment>
<dbReference type="GO" id="GO:0043565">
    <property type="term" value="F:sequence-specific DNA binding"/>
    <property type="evidence" value="ECO:0007669"/>
    <property type="project" value="TreeGrafter"/>
</dbReference>
<dbReference type="GO" id="GO:0005634">
    <property type="term" value="C:nucleus"/>
    <property type="evidence" value="ECO:0007669"/>
    <property type="project" value="UniProtKB-SubCell"/>
</dbReference>
<feature type="compositionally biased region" description="Polar residues" evidence="5">
    <location>
        <begin position="359"/>
        <end position="386"/>
    </location>
</feature>
<evidence type="ECO:0000256" key="5">
    <source>
        <dbReference type="SAM" id="MobiDB-lite"/>
    </source>
</evidence>
<dbReference type="Gene3D" id="4.10.280.10">
    <property type="entry name" value="Helix-loop-helix DNA-binding domain"/>
    <property type="match status" value="1"/>
</dbReference>
<name>A0AAP0GYF4_9ASTR</name>
<dbReference type="GO" id="GO:0046983">
    <property type="term" value="F:protein dimerization activity"/>
    <property type="evidence" value="ECO:0007669"/>
    <property type="project" value="InterPro"/>
</dbReference>
<keyword evidence="4" id="KW-0539">Nucleus</keyword>
<dbReference type="SMART" id="SM00353">
    <property type="entry name" value="HLH"/>
    <property type="match status" value="1"/>
</dbReference>
<dbReference type="EMBL" id="JBCNJP010000018">
    <property type="protein sequence ID" value="KAK9063450.1"/>
    <property type="molecule type" value="Genomic_DNA"/>
</dbReference>
<dbReference type="InterPro" id="IPR011598">
    <property type="entry name" value="bHLH_dom"/>
</dbReference>
<dbReference type="InterPro" id="IPR051358">
    <property type="entry name" value="TF_AMS/ICE1/BHLH6-like"/>
</dbReference>
<feature type="domain" description="BHLH" evidence="6">
    <location>
        <begin position="282"/>
        <end position="331"/>
    </location>
</feature>
<dbReference type="Pfam" id="PF14215">
    <property type="entry name" value="bHLH-MYC_N"/>
    <property type="match status" value="1"/>
</dbReference>
<evidence type="ECO:0000256" key="2">
    <source>
        <dbReference type="ARBA" id="ARBA00023015"/>
    </source>
</evidence>
<dbReference type="PROSITE" id="PS50888">
    <property type="entry name" value="BHLH"/>
    <property type="match status" value="1"/>
</dbReference>
<dbReference type="AlphaFoldDB" id="A0AAP0GYF4"/>
<dbReference type="InterPro" id="IPR036638">
    <property type="entry name" value="HLH_DNA-bd_sf"/>
</dbReference>
<keyword evidence="8" id="KW-1185">Reference proteome</keyword>
<dbReference type="SUPFAM" id="SSF47459">
    <property type="entry name" value="HLH, helix-loop-helix DNA-binding domain"/>
    <property type="match status" value="1"/>
</dbReference>
<feature type="region of interest" description="Disordered" evidence="5">
    <location>
        <begin position="346"/>
        <end position="386"/>
    </location>
</feature>
<comment type="caution">
    <text evidence="7">The sequence shown here is derived from an EMBL/GenBank/DDBJ whole genome shotgun (WGS) entry which is preliminary data.</text>
</comment>
<evidence type="ECO:0000256" key="3">
    <source>
        <dbReference type="ARBA" id="ARBA00023163"/>
    </source>
</evidence>
<proteinExistence type="predicted"/>
<evidence type="ECO:0000256" key="4">
    <source>
        <dbReference type="ARBA" id="ARBA00023242"/>
    </source>
</evidence>
<gene>
    <name evidence="7" type="ORF">SSX86_017320</name>
</gene>
<organism evidence="7 8">
    <name type="scientific">Deinandra increscens subsp. villosa</name>
    <dbReference type="NCBI Taxonomy" id="3103831"/>
    <lineage>
        <taxon>Eukaryota</taxon>
        <taxon>Viridiplantae</taxon>
        <taxon>Streptophyta</taxon>
        <taxon>Embryophyta</taxon>
        <taxon>Tracheophyta</taxon>
        <taxon>Spermatophyta</taxon>
        <taxon>Magnoliopsida</taxon>
        <taxon>eudicotyledons</taxon>
        <taxon>Gunneridae</taxon>
        <taxon>Pentapetalae</taxon>
        <taxon>asterids</taxon>
        <taxon>campanulids</taxon>
        <taxon>Asterales</taxon>
        <taxon>Asteraceae</taxon>
        <taxon>Asteroideae</taxon>
        <taxon>Heliantheae alliance</taxon>
        <taxon>Madieae</taxon>
        <taxon>Madiinae</taxon>
        <taxon>Deinandra</taxon>
    </lineage>
</organism>